<accession>A0A0B6AKT1</accession>
<dbReference type="Proteomes" id="UP000031829">
    <property type="component" value="Chromosome"/>
</dbReference>
<keyword evidence="3" id="KW-0812">Transmembrane</keyword>
<protein>
    <recommendedName>
        <fullName evidence="8">AI-2E family transporter</fullName>
    </recommendedName>
</protein>
<dbReference type="GeneID" id="93641320"/>
<dbReference type="GO" id="GO:0055085">
    <property type="term" value="P:transmembrane transport"/>
    <property type="evidence" value="ECO:0007669"/>
    <property type="project" value="TreeGrafter"/>
</dbReference>
<dbReference type="InterPro" id="IPR002549">
    <property type="entry name" value="AI-2E-like"/>
</dbReference>
<dbReference type="PANTHER" id="PTHR21716">
    <property type="entry name" value="TRANSMEMBRANE PROTEIN"/>
    <property type="match status" value="1"/>
</dbReference>
<comment type="subcellular location">
    <subcellularLocation>
        <location evidence="1">Membrane</location>
        <topology evidence="1">Multi-pass membrane protein</topology>
    </subcellularLocation>
</comment>
<gene>
    <name evidence="6" type="ORF">BG04_3259</name>
</gene>
<proteinExistence type="inferred from homology"/>
<evidence type="ECO:0000256" key="2">
    <source>
        <dbReference type="ARBA" id="ARBA00009773"/>
    </source>
</evidence>
<evidence type="ECO:0000313" key="7">
    <source>
        <dbReference type="Proteomes" id="UP000031829"/>
    </source>
</evidence>
<comment type="similarity">
    <text evidence="2">Belongs to the autoinducer-2 exporter (AI-2E) (TC 2.A.86) family.</text>
</comment>
<keyword evidence="5" id="KW-0472">Membrane</keyword>
<evidence type="ECO:0000256" key="4">
    <source>
        <dbReference type="ARBA" id="ARBA00022989"/>
    </source>
</evidence>
<dbReference type="PANTHER" id="PTHR21716:SF62">
    <property type="entry name" value="TRANSPORT PROTEIN YDBI-RELATED"/>
    <property type="match status" value="1"/>
</dbReference>
<evidence type="ECO:0000256" key="5">
    <source>
        <dbReference type="ARBA" id="ARBA00023136"/>
    </source>
</evidence>
<evidence type="ECO:0000256" key="1">
    <source>
        <dbReference type="ARBA" id="ARBA00004141"/>
    </source>
</evidence>
<evidence type="ECO:0008006" key="8">
    <source>
        <dbReference type="Google" id="ProtNLM"/>
    </source>
</evidence>
<reference evidence="6 7" key="1">
    <citation type="journal article" date="2015" name="Genome Announc.">
        <title>Complete genome sequences for 35 biothreat assay-relevant bacillus species.</title>
        <authorList>
            <person name="Johnson S.L."/>
            <person name="Daligault H.E."/>
            <person name="Davenport K.W."/>
            <person name="Jaissle J."/>
            <person name="Frey K.G."/>
            <person name="Ladner J.T."/>
            <person name="Broomall S.M."/>
            <person name="Bishop-Lilly K.A."/>
            <person name="Bruce D.C."/>
            <person name="Gibbons H.S."/>
            <person name="Coyne S.R."/>
            <person name="Lo C.C."/>
            <person name="Meincke L."/>
            <person name="Munk A.C."/>
            <person name="Koroleva G.I."/>
            <person name="Rosenzweig C.N."/>
            <person name="Palacios G.F."/>
            <person name="Redden C.L."/>
            <person name="Minogue T.D."/>
            <person name="Chain P.S."/>
        </authorList>
    </citation>
    <scope>NUCLEOTIDE SEQUENCE [LARGE SCALE GENOMIC DNA]</scope>
    <source>
        <strain evidence="7">ATCC 14581 / DSM 32 / JCM 2506 / NBRC 15308 / NCIMB 9376 / NCTC 10342 / NRRL B-14308 / VKM B-512</strain>
    </source>
</reference>
<dbReference type="AlphaFoldDB" id="A0A0B6AKT1"/>
<dbReference type="HOGENOM" id="CLU_053149_0_0_9"/>
<evidence type="ECO:0000313" key="6">
    <source>
        <dbReference type="EMBL" id="AJI20399.1"/>
    </source>
</evidence>
<sequence length="344" mass="38851">MNIARSWLHNKLTIRIITLIIITVLLVSIRSMLQLLLFTFIFTFLIGRFQQTLRRKLPLNSTLILIVIYIALIGALGIVGYVYIPVIMTQVTELVQKLMYFYKHPPDNTFVTYIIDNLKRFKSPENIQQNIDLVYSYLSNIGKVSAQVFLALLLSLFFLLEKSRIHRLFVQLEQSRLGWFFKEAGYLGRKFVNSFGKVIEVQFIIAFVNSILSVIALWVLGFPNLLALGVMVFLLGLVPVLGVFVSLIPLCTIAYSLGGGVKVLSVLIMVVVLHALESYVLNPKLMSSKTNLPTFITFIILVFGEHFLGVWGLILGIPIFIFFLDLVGVDSAQQLSKKEEAGTK</sequence>
<organism evidence="6 7">
    <name type="scientific">Priestia megaterium (strain ATCC 14581 / DSM 32 / CCUG 1817 / JCM 2506 / NBRC 15308 / NCIMB 9376 / NCTC 10342 / NRRL B-14308 / VKM B-512 / Ford 19)</name>
    <name type="common">Bacillus megaterium</name>
    <dbReference type="NCBI Taxonomy" id="1348623"/>
    <lineage>
        <taxon>Bacteria</taxon>
        <taxon>Bacillati</taxon>
        <taxon>Bacillota</taxon>
        <taxon>Bacilli</taxon>
        <taxon>Bacillales</taxon>
        <taxon>Bacillaceae</taxon>
        <taxon>Priestia</taxon>
    </lineage>
</organism>
<dbReference type="EMBL" id="CP009920">
    <property type="protein sequence ID" value="AJI20399.1"/>
    <property type="molecule type" value="Genomic_DNA"/>
</dbReference>
<dbReference type="GO" id="GO:0016020">
    <property type="term" value="C:membrane"/>
    <property type="evidence" value="ECO:0007669"/>
    <property type="project" value="UniProtKB-SubCell"/>
</dbReference>
<evidence type="ECO:0000256" key="3">
    <source>
        <dbReference type="ARBA" id="ARBA00022692"/>
    </source>
</evidence>
<dbReference type="Pfam" id="PF01594">
    <property type="entry name" value="AI-2E_transport"/>
    <property type="match status" value="1"/>
</dbReference>
<dbReference type="KEGG" id="bmeg:BG04_3259"/>
<name>A0A0B6AKT1_PRIM2</name>
<keyword evidence="4" id="KW-1133">Transmembrane helix</keyword>
<dbReference type="RefSeq" id="WP_016763239.1">
    <property type="nucleotide sequence ID" value="NZ_BCVB01000007.1"/>
</dbReference>